<evidence type="ECO:0000313" key="1">
    <source>
        <dbReference type="EMBL" id="MBW4671885.1"/>
    </source>
</evidence>
<sequence>MLKPPAEEFCTGVGYLPSNLPTKTVYPIKVVVEPFHGRHQVYAIFQIDGNKLPPNERVVLTVGGAGNYCEISNSVGQNFEGIETPPGYYLSRHFIRTRTALTLSAKGLLGKLRSPENWMLTFTSGGKG</sequence>
<organism evidence="1 2">
    <name type="scientific">Cyanomargarita calcarea GSE-NOS-MK-12-04C</name>
    <dbReference type="NCBI Taxonomy" id="2839659"/>
    <lineage>
        <taxon>Bacteria</taxon>
        <taxon>Bacillati</taxon>
        <taxon>Cyanobacteriota</taxon>
        <taxon>Cyanophyceae</taxon>
        <taxon>Nostocales</taxon>
        <taxon>Cyanomargaritaceae</taxon>
        <taxon>Cyanomargarita</taxon>
    </lineage>
</organism>
<protein>
    <submittedName>
        <fullName evidence="1">Uncharacterized protein</fullName>
    </submittedName>
</protein>
<reference evidence="1" key="2">
    <citation type="journal article" date="2022" name="Microbiol. Resour. Announc.">
        <title>Metagenome Sequencing to Explore Phylogenomics of Terrestrial Cyanobacteria.</title>
        <authorList>
            <person name="Ward R.D."/>
            <person name="Stajich J.E."/>
            <person name="Johansen J.R."/>
            <person name="Huntemann M."/>
            <person name="Clum A."/>
            <person name="Foster B."/>
            <person name="Foster B."/>
            <person name="Roux S."/>
            <person name="Palaniappan K."/>
            <person name="Varghese N."/>
            <person name="Mukherjee S."/>
            <person name="Reddy T.B.K."/>
            <person name="Daum C."/>
            <person name="Copeland A."/>
            <person name="Chen I.A."/>
            <person name="Ivanova N.N."/>
            <person name="Kyrpides N.C."/>
            <person name="Shapiro N."/>
            <person name="Eloe-Fadrosh E.A."/>
            <person name="Pietrasiak N."/>
        </authorList>
    </citation>
    <scope>NUCLEOTIDE SEQUENCE</scope>
    <source>
        <strain evidence="1">GSE-NOS-MK-12-04C</strain>
    </source>
</reference>
<dbReference type="Proteomes" id="UP000729701">
    <property type="component" value="Unassembled WGS sequence"/>
</dbReference>
<dbReference type="EMBL" id="JAHHGZ010000056">
    <property type="protein sequence ID" value="MBW4671885.1"/>
    <property type="molecule type" value="Genomic_DNA"/>
</dbReference>
<accession>A0A951QTL0</accession>
<comment type="caution">
    <text evidence="1">The sequence shown here is derived from an EMBL/GenBank/DDBJ whole genome shotgun (WGS) entry which is preliminary data.</text>
</comment>
<gene>
    <name evidence="1" type="ORF">KME60_31780</name>
</gene>
<evidence type="ECO:0000313" key="2">
    <source>
        <dbReference type="Proteomes" id="UP000729701"/>
    </source>
</evidence>
<reference evidence="1" key="1">
    <citation type="submission" date="2021-05" db="EMBL/GenBank/DDBJ databases">
        <authorList>
            <person name="Pietrasiak N."/>
            <person name="Ward R."/>
            <person name="Stajich J.E."/>
            <person name="Kurbessoian T."/>
        </authorList>
    </citation>
    <scope>NUCLEOTIDE SEQUENCE</scope>
    <source>
        <strain evidence="1">GSE-NOS-MK-12-04C</strain>
    </source>
</reference>
<name>A0A951QTL0_9CYAN</name>
<proteinExistence type="predicted"/>
<dbReference type="AlphaFoldDB" id="A0A951QTL0"/>